<evidence type="ECO:0000256" key="6">
    <source>
        <dbReference type="ARBA" id="ARBA00022630"/>
    </source>
</evidence>
<evidence type="ECO:0000256" key="11">
    <source>
        <dbReference type="ARBA" id="ARBA00029939"/>
    </source>
</evidence>
<name>A0A6P2BZN9_9ACTN</name>
<dbReference type="Gene3D" id="3.50.50.60">
    <property type="entry name" value="FAD/NAD(P)-binding domain"/>
    <property type="match status" value="1"/>
</dbReference>
<comment type="caution">
    <text evidence="16">The sequence shown here is derived from an EMBL/GenBank/DDBJ whole genome shotgun (WGS) entry which is preliminary data.</text>
</comment>
<dbReference type="InterPro" id="IPR036188">
    <property type="entry name" value="FAD/NAD-bd_sf"/>
</dbReference>
<reference evidence="16 17" key="1">
    <citation type="submission" date="2018-11" db="EMBL/GenBank/DDBJ databases">
        <title>Trebonia kvetii gen.nov., sp.nov., a novel acidophilic actinobacterium, and proposal of the new actinobacterial family Treboniaceae fam. nov.</title>
        <authorList>
            <person name="Rapoport D."/>
            <person name="Sagova-Mareckova M."/>
            <person name="Sedlacek I."/>
            <person name="Provaznik J."/>
            <person name="Kralova S."/>
            <person name="Pavlinic D."/>
            <person name="Benes V."/>
            <person name="Kopecky J."/>
        </authorList>
    </citation>
    <scope>NUCLEOTIDE SEQUENCE [LARGE SCALE GENOMIC DNA]</scope>
    <source>
        <strain evidence="16 17">15Tr583</strain>
    </source>
</reference>
<keyword evidence="7" id="KW-0274">FAD</keyword>
<dbReference type="AlphaFoldDB" id="A0A6P2BZN9"/>
<comment type="cofactor">
    <cofactor evidence="1">
        <name>FAD</name>
        <dbReference type="ChEBI" id="CHEBI:57692"/>
    </cofactor>
</comment>
<comment type="pathway">
    <text evidence="2">Siderophore biosynthesis.</text>
</comment>
<evidence type="ECO:0000256" key="9">
    <source>
        <dbReference type="ARBA" id="ARBA00023002"/>
    </source>
</evidence>
<dbReference type="RefSeq" id="WP_145854642.1">
    <property type="nucleotide sequence ID" value="NZ_RPFW01000003.1"/>
</dbReference>
<evidence type="ECO:0000256" key="7">
    <source>
        <dbReference type="ARBA" id="ARBA00022827"/>
    </source>
</evidence>
<evidence type="ECO:0000256" key="12">
    <source>
        <dbReference type="ARBA" id="ARBA00031158"/>
    </source>
</evidence>
<proteinExistence type="inferred from homology"/>
<keyword evidence="17" id="KW-1185">Reference proteome</keyword>
<organism evidence="16 17">
    <name type="scientific">Trebonia kvetii</name>
    <dbReference type="NCBI Taxonomy" id="2480626"/>
    <lineage>
        <taxon>Bacteria</taxon>
        <taxon>Bacillati</taxon>
        <taxon>Actinomycetota</taxon>
        <taxon>Actinomycetes</taxon>
        <taxon>Streptosporangiales</taxon>
        <taxon>Treboniaceae</taxon>
        <taxon>Trebonia</taxon>
    </lineage>
</organism>
<evidence type="ECO:0000256" key="4">
    <source>
        <dbReference type="ARBA" id="ARBA00013076"/>
    </source>
</evidence>
<evidence type="ECO:0000256" key="13">
    <source>
        <dbReference type="ARBA" id="ARBA00032493"/>
    </source>
</evidence>
<evidence type="ECO:0000256" key="15">
    <source>
        <dbReference type="ARBA" id="ARBA00048407"/>
    </source>
</evidence>
<comment type="catalytic activity">
    <reaction evidence="15">
        <text>L-lysine + NADPH + O2 = N(6)-hydroxy-L-lysine + NADP(+) + H2O</text>
        <dbReference type="Rhea" id="RHEA:23228"/>
        <dbReference type="ChEBI" id="CHEBI:15377"/>
        <dbReference type="ChEBI" id="CHEBI:15379"/>
        <dbReference type="ChEBI" id="CHEBI:32551"/>
        <dbReference type="ChEBI" id="CHEBI:57783"/>
        <dbReference type="ChEBI" id="CHEBI:57820"/>
        <dbReference type="ChEBI" id="CHEBI:58349"/>
        <dbReference type="EC" id="1.14.13.59"/>
    </reaction>
</comment>
<evidence type="ECO:0000256" key="14">
    <source>
        <dbReference type="ARBA" id="ARBA00032738"/>
    </source>
</evidence>
<protein>
    <recommendedName>
        <fullName evidence="5">L-lysine N6-monooxygenase MbtG</fullName>
        <ecNumber evidence="4">1.14.13.59</ecNumber>
    </recommendedName>
    <alternativeName>
        <fullName evidence="14">Lysine 6-N-hydroxylase</fullName>
    </alternativeName>
    <alternativeName>
        <fullName evidence="13">Lysine N6-hydroxylase</fullName>
    </alternativeName>
    <alternativeName>
        <fullName evidence="11">Lysine-N-oxygenase</fullName>
    </alternativeName>
    <alternativeName>
        <fullName evidence="12">Mycobactin synthase protein G</fullName>
    </alternativeName>
</protein>
<dbReference type="Proteomes" id="UP000460272">
    <property type="component" value="Unassembled WGS sequence"/>
</dbReference>
<evidence type="ECO:0000313" key="16">
    <source>
        <dbReference type="EMBL" id="TVZ04564.1"/>
    </source>
</evidence>
<evidence type="ECO:0000256" key="2">
    <source>
        <dbReference type="ARBA" id="ARBA00004924"/>
    </source>
</evidence>
<dbReference type="EMBL" id="RPFW01000003">
    <property type="protein sequence ID" value="TVZ04564.1"/>
    <property type="molecule type" value="Genomic_DNA"/>
</dbReference>
<evidence type="ECO:0000256" key="10">
    <source>
        <dbReference type="ARBA" id="ARBA00023033"/>
    </source>
</evidence>
<dbReference type="SUPFAM" id="SSF51905">
    <property type="entry name" value="FAD/NAD(P)-binding domain"/>
    <property type="match status" value="2"/>
</dbReference>
<keyword evidence="6" id="KW-0285">Flavoprotein</keyword>
<accession>A0A6P2BZN9</accession>
<keyword evidence="8" id="KW-0521">NADP</keyword>
<keyword evidence="10 16" id="KW-0503">Monooxygenase</keyword>
<evidence type="ECO:0000256" key="3">
    <source>
        <dbReference type="ARBA" id="ARBA00007588"/>
    </source>
</evidence>
<evidence type="ECO:0000256" key="1">
    <source>
        <dbReference type="ARBA" id="ARBA00001974"/>
    </source>
</evidence>
<evidence type="ECO:0000256" key="5">
    <source>
        <dbReference type="ARBA" id="ARBA00016406"/>
    </source>
</evidence>
<evidence type="ECO:0000313" key="17">
    <source>
        <dbReference type="Proteomes" id="UP000460272"/>
    </source>
</evidence>
<comment type="similarity">
    <text evidence="3">Belongs to the lysine N(6)-hydroxylase/L-ornithine N(5)-oxygenase family.</text>
</comment>
<sequence length="427" mass="45924">MGRLLVAGAGPKGIAIAAKAAALTAAGLPAPEVTVVDPLGVAGYWHGKSGYTDGRRQLGTRPEKDLGFPYLPAWGERSAEVSARMQALSWHGYLMATQQLGEWVDRGCPRPAHGRWAEYITWVAETAGITVRRTAIGTVDRAGRSWLVEAGGEVIEAESLVFTGPGDALRLPGQPAGHPRVLDGRTVWQHMAALPEKEIRTACVIGGGETAGAITTALLEVLDPSAQIELISTEGALFTRGESFTESHMYTDPSVWLRLPERQRRAFIRRTDRGVFSVSVQSVLDQADRVHTVLGRVRRLHPSDDAVDIEIEDGQETNRVKYDLVVTAIGFDALWWLPLFTEAAHAALAKAVGSSGRVEARDVERSIGFSLAVDNLTPALHLPVLAGLAQGPGFPNLSCLGLLADRVLQPSVIRASQPRTAQARGQR</sequence>
<dbReference type="OrthoDB" id="9149460at2"/>
<keyword evidence="9" id="KW-0560">Oxidoreductase</keyword>
<dbReference type="EC" id="1.14.13.59" evidence="4"/>
<dbReference type="GO" id="GO:0047091">
    <property type="term" value="F:L-lysine 6-monooxygenase (NADPH) activity"/>
    <property type="evidence" value="ECO:0007669"/>
    <property type="project" value="UniProtKB-EC"/>
</dbReference>
<gene>
    <name evidence="16" type="ORF">EAS64_19620</name>
</gene>
<evidence type="ECO:0000256" key="8">
    <source>
        <dbReference type="ARBA" id="ARBA00022857"/>
    </source>
</evidence>
<dbReference type="InterPro" id="IPR025700">
    <property type="entry name" value="Lys/Orn_oxygenase"/>
</dbReference>
<dbReference type="Pfam" id="PF13434">
    <property type="entry name" value="Lys_Orn_oxgnase"/>
    <property type="match status" value="1"/>
</dbReference>